<feature type="compositionally biased region" description="Acidic residues" evidence="1">
    <location>
        <begin position="343"/>
        <end position="370"/>
    </location>
</feature>
<dbReference type="Proteomes" id="UP000245942">
    <property type="component" value="Unassembled WGS sequence"/>
</dbReference>
<evidence type="ECO:0000313" key="3">
    <source>
        <dbReference type="EMBL" id="PWN23327.1"/>
    </source>
</evidence>
<dbReference type="RefSeq" id="XP_025350487.1">
    <property type="nucleotide sequence ID" value="XM_025489122.1"/>
</dbReference>
<gene>
    <name evidence="3" type="ORF">BCV69DRAFT_115928</name>
</gene>
<organism evidence="3 4">
    <name type="scientific">Pseudomicrostroma glucosiphilum</name>
    <dbReference type="NCBI Taxonomy" id="1684307"/>
    <lineage>
        <taxon>Eukaryota</taxon>
        <taxon>Fungi</taxon>
        <taxon>Dikarya</taxon>
        <taxon>Basidiomycota</taxon>
        <taxon>Ustilaginomycotina</taxon>
        <taxon>Exobasidiomycetes</taxon>
        <taxon>Microstromatales</taxon>
        <taxon>Microstromatales incertae sedis</taxon>
        <taxon>Pseudomicrostroma</taxon>
    </lineage>
</organism>
<feature type="compositionally biased region" description="Basic and acidic residues" evidence="1">
    <location>
        <begin position="333"/>
        <end position="342"/>
    </location>
</feature>
<dbReference type="GeneID" id="37010856"/>
<sequence>MKSQFLGLLLAFLLAAAASPSVSAAPVGLTESDLAQLAQYAQQLAPRDLADAVDVDARASGGRAMNKEQWAHYKGAMLEKLDAHPNHHHKREVEEAAFEDERDLEDFEERDLPDFDERDLEDLANLINARASGGRAMNKEQWAHYKDAMLEKLNAHPNHKREVEDADFEERDLPDFDERDLEDFDERDLEDLVNLVNARASGGRAMNKEQWAHYKGAMLEKLDAHPNHRRDFDEDAFEEREFDDADVDARASGGRAMNKEQWAHYKDAMLEKLNAHPNHRRDVEDADFEERDFEDFDERDFEDLVDARASDGRAMNKAQWAHYKDAMLNKLDAHPNHRRDFEEAGDFEERDFPDADVDERDLADDDVDERDFVDFEVEA</sequence>
<feature type="chain" id="PRO_5016260429" evidence="2">
    <location>
        <begin position="25"/>
        <end position="379"/>
    </location>
</feature>
<feature type="region of interest" description="Disordered" evidence="1">
    <location>
        <begin position="333"/>
        <end position="370"/>
    </location>
</feature>
<keyword evidence="2" id="KW-0732">Signal</keyword>
<keyword evidence="4" id="KW-1185">Reference proteome</keyword>
<dbReference type="EMBL" id="KZ819322">
    <property type="protein sequence ID" value="PWN23327.1"/>
    <property type="molecule type" value="Genomic_DNA"/>
</dbReference>
<name>A0A316UDJ7_9BASI</name>
<reference evidence="3 4" key="1">
    <citation type="journal article" date="2018" name="Mol. Biol. Evol.">
        <title>Broad Genomic Sampling Reveals a Smut Pathogenic Ancestry of the Fungal Clade Ustilaginomycotina.</title>
        <authorList>
            <person name="Kijpornyongpan T."/>
            <person name="Mondo S.J."/>
            <person name="Barry K."/>
            <person name="Sandor L."/>
            <person name="Lee J."/>
            <person name="Lipzen A."/>
            <person name="Pangilinan J."/>
            <person name="LaButti K."/>
            <person name="Hainaut M."/>
            <person name="Henrissat B."/>
            <person name="Grigoriev I.V."/>
            <person name="Spatafora J.W."/>
            <person name="Aime M.C."/>
        </authorList>
    </citation>
    <scope>NUCLEOTIDE SEQUENCE [LARGE SCALE GENOMIC DNA]</scope>
    <source>
        <strain evidence="3 4">MCA 4718</strain>
    </source>
</reference>
<feature type="signal peptide" evidence="2">
    <location>
        <begin position="1"/>
        <end position="24"/>
    </location>
</feature>
<protein>
    <submittedName>
        <fullName evidence="3">Uncharacterized protein</fullName>
    </submittedName>
</protein>
<evidence type="ECO:0000313" key="4">
    <source>
        <dbReference type="Proteomes" id="UP000245942"/>
    </source>
</evidence>
<accession>A0A316UDJ7</accession>
<evidence type="ECO:0000256" key="1">
    <source>
        <dbReference type="SAM" id="MobiDB-lite"/>
    </source>
</evidence>
<evidence type="ECO:0000256" key="2">
    <source>
        <dbReference type="SAM" id="SignalP"/>
    </source>
</evidence>
<proteinExistence type="predicted"/>
<dbReference type="AlphaFoldDB" id="A0A316UDJ7"/>